<dbReference type="InterPro" id="IPR023614">
    <property type="entry name" value="Porin_dom_sf"/>
</dbReference>
<accession>A0A497XM65</accession>
<dbReference type="AlphaFoldDB" id="A0A497XM65"/>
<dbReference type="OrthoDB" id="9775at2"/>
<dbReference type="Proteomes" id="UP000267841">
    <property type="component" value="Unassembled WGS sequence"/>
</dbReference>
<evidence type="ECO:0000313" key="3">
    <source>
        <dbReference type="Proteomes" id="UP000267841"/>
    </source>
</evidence>
<proteinExistence type="predicted"/>
<reference evidence="2 3" key="1">
    <citation type="submission" date="2018-10" db="EMBL/GenBank/DDBJ databases">
        <title>Genomic Encyclopedia of Archaeal and Bacterial Type Strains, Phase II (KMG-II): from individual species to whole genera.</title>
        <authorList>
            <person name="Goeker M."/>
        </authorList>
    </citation>
    <scope>NUCLEOTIDE SEQUENCE [LARGE SCALE GENOMIC DNA]</scope>
    <source>
        <strain evidence="2 3">DSM 16510</strain>
    </source>
</reference>
<organism evidence="2 3">
    <name type="scientific">Hydrogenivirga caldilitoris</name>
    <dbReference type="NCBI Taxonomy" id="246264"/>
    <lineage>
        <taxon>Bacteria</taxon>
        <taxon>Pseudomonadati</taxon>
        <taxon>Aquificota</taxon>
        <taxon>Aquificia</taxon>
        <taxon>Aquificales</taxon>
        <taxon>Aquificaceae</taxon>
        <taxon>Hydrogenivirga</taxon>
    </lineage>
</organism>
<dbReference type="Gene3D" id="2.40.160.10">
    <property type="entry name" value="Porin"/>
    <property type="match status" value="1"/>
</dbReference>
<evidence type="ECO:0008006" key="4">
    <source>
        <dbReference type="Google" id="ProtNLM"/>
    </source>
</evidence>
<feature type="signal peptide" evidence="1">
    <location>
        <begin position="1"/>
        <end position="24"/>
    </location>
</feature>
<evidence type="ECO:0000256" key="1">
    <source>
        <dbReference type="SAM" id="SignalP"/>
    </source>
</evidence>
<sequence length="519" mass="58544">MKKLALAGAVLGAAALFTPEPSHAIRVLSPSEDQFLDINFLIQTWFRYQKISDENRPNFIEAPENNFDTSFRRIRFRMGGSYNKWFKFNFVMRLNNTGRDAYIAPFGGQPTGYLRQGGLLGGRNFALHELDLIFAINGMVDTKDWIIDAHLGFPRVPLGREQYGRTGFDNLESDRTFATLRWTHLTVANVTGRAYGGFLHVRKGTKGEGFRQITWDGFVGIFDGFKGIEQPWDETVRGLDTTDTYPPGINVNCDAACLSQLRSNSKDSFLYTFRTTLMFGKPEGKPKGYNWLYRDTYLGKRKGVTLGLSFAMQNDIDQELISDTQGPAPGLRGNGNPLPGAGSVQVRVPYMILPNPVANANVRNHPVDMQMYGADLAIHYGPLTLIGEIGQHQFKGVWLSNTNTSEDFKNKWYIAKAAWVLNPGSVHLWEPYVSYYIWDPDIKEDSSGVAYGDAANFIGPSNQGKDNATLGKIKVTSVGINYWYDRAKLLGWTLEYQKYDEQRNEIDNDAITLQFRFVF</sequence>
<name>A0A497XM65_9AQUI</name>
<keyword evidence="3" id="KW-1185">Reference proteome</keyword>
<keyword evidence="1" id="KW-0732">Signal</keyword>
<gene>
    <name evidence="2" type="ORF">BCF55_0238</name>
</gene>
<dbReference type="EMBL" id="RCCJ01000001">
    <property type="protein sequence ID" value="RLJ69977.1"/>
    <property type="molecule type" value="Genomic_DNA"/>
</dbReference>
<dbReference type="RefSeq" id="WP_121008991.1">
    <property type="nucleotide sequence ID" value="NZ_RCCJ01000001.1"/>
</dbReference>
<protein>
    <recommendedName>
        <fullName evidence="4">Short chain amide porin</fullName>
    </recommendedName>
</protein>
<evidence type="ECO:0000313" key="2">
    <source>
        <dbReference type="EMBL" id="RLJ69977.1"/>
    </source>
</evidence>
<feature type="chain" id="PRO_5019755925" description="Short chain amide porin" evidence="1">
    <location>
        <begin position="25"/>
        <end position="519"/>
    </location>
</feature>
<comment type="caution">
    <text evidence="2">The sequence shown here is derived from an EMBL/GenBank/DDBJ whole genome shotgun (WGS) entry which is preliminary data.</text>
</comment>